<dbReference type="EMBL" id="CP089984">
    <property type="protein sequence ID" value="WXB11619.1"/>
    <property type="molecule type" value="Genomic_DNA"/>
</dbReference>
<protein>
    <submittedName>
        <fullName evidence="2">Uncharacterized protein</fullName>
    </submittedName>
</protein>
<evidence type="ECO:0000313" key="3">
    <source>
        <dbReference type="Proteomes" id="UP001370348"/>
    </source>
</evidence>
<dbReference type="Proteomes" id="UP001370348">
    <property type="component" value="Chromosome"/>
</dbReference>
<evidence type="ECO:0000313" key="2">
    <source>
        <dbReference type="EMBL" id="WXB11619.1"/>
    </source>
</evidence>
<gene>
    <name evidence="2" type="ORF">LZC94_27620</name>
</gene>
<dbReference type="RefSeq" id="WP_394821239.1">
    <property type="nucleotide sequence ID" value="NZ_CP089984.1"/>
</dbReference>
<feature type="region of interest" description="Disordered" evidence="1">
    <location>
        <begin position="1"/>
        <end position="26"/>
    </location>
</feature>
<evidence type="ECO:0000256" key="1">
    <source>
        <dbReference type="SAM" id="MobiDB-lite"/>
    </source>
</evidence>
<name>A0ABZ2LL10_9BACT</name>
<feature type="compositionally biased region" description="Polar residues" evidence="1">
    <location>
        <begin position="1"/>
        <end position="14"/>
    </location>
</feature>
<sequence length="63" mass="6750">MFVTKTATAWSHSSAPKAAPSILRDAHANRAHNVEIPQGDLEDLSGSSARPVYVLSGLGWRYG</sequence>
<proteinExistence type="predicted"/>
<reference evidence="2 3" key="1">
    <citation type="submission" date="2021-12" db="EMBL/GenBank/DDBJ databases">
        <title>Discovery of the Pendulisporaceae a myxobacterial family with distinct sporulation behavior and unique specialized metabolism.</title>
        <authorList>
            <person name="Garcia R."/>
            <person name="Popoff A."/>
            <person name="Bader C.D."/>
            <person name="Loehr J."/>
            <person name="Walesch S."/>
            <person name="Walt C."/>
            <person name="Boldt J."/>
            <person name="Bunk B."/>
            <person name="Haeckl F.J.F.P.J."/>
            <person name="Gunesch A.P."/>
            <person name="Birkelbach J."/>
            <person name="Nuebel U."/>
            <person name="Pietschmann T."/>
            <person name="Bach T."/>
            <person name="Mueller R."/>
        </authorList>
    </citation>
    <scope>NUCLEOTIDE SEQUENCE [LARGE SCALE GENOMIC DNA]</scope>
    <source>
        <strain evidence="2 3">MSr11954</strain>
    </source>
</reference>
<keyword evidence="3" id="KW-1185">Reference proteome</keyword>
<accession>A0ABZ2LL10</accession>
<organism evidence="2 3">
    <name type="scientific">Pendulispora albinea</name>
    <dbReference type="NCBI Taxonomy" id="2741071"/>
    <lineage>
        <taxon>Bacteria</taxon>
        <taxon>Pseudomonadati</taxon>
        <taxon>Myxococcota</taxon>
        <taxon>Myxococcia</taxon>
        <taxon>Myxococcales</taxon>
        <taxon>Sorangiineae</taxon>
        <taxon>Pendulisporaceae</taxon>
        <taxon>Pendulispora</taxon>
    </lineage>
</organism>